<evidence type="ECO:0000256" key="1">
    <source>
        <dbReference type="ARBA" id="ARBA00022553"/>
    </source>
</evidence>
<dbReference type="InterPro" id="IPR000792">
    <property type="entry name" value="Tscrpt_reg_LuxR_C"/>
</dbReference>
<dbReference type="InterPro" id="IPR011006">
    <property type="entry name" value="CheY-like_superfamily"/>
</dbReference>
<evidence type="ECO:0000313" key="9">
    <source>
        <dbReference type="Proteomes" id="UP000501003"/>
    </source>
</evidence>
<dbReference type="RefSeq" id="WP_173493951.1">
    <property type="nucleotide sequence ID" value="NZ_CP054056.1"/>
</dbReference>
<dbReference type="KEGG" id="aqg:HRU87_05675"/>
<dbReference type="SUPFAM" id="SSF52172">
    <property type="entry name" value="CheY-like"/>
    <property type="match status" value="1"/>
</dbReference>
<dbReference type="EMBL" id="CP054056">
    <property type="protein sequence ID" value="QKJ25654.1"/>
    <property type="molecule type" value="Genomic_DNA"/>
</dbReference>
<evidence type="ECO:0000256" key="2">
    <source>
        <dbReference type="ARBA" id="ARBA00023015"/>
    </source>
</evidence>
<dbReference type="GO" id="GO:0006355">
    <property type="term" value="P:regulation of DNA-templated transcription"/>
    <property type="evidence" value="ECO:0007669"/>
    <property type="project" value="InterPro"/>
</dbReference>
<dbReference type="GO" id="GO:0000160">
    <property type="term" value="P:phosphorelay signal transduction system"/>
    <property type="evidence" value="ECO:0007669"/>
    <property type="project" value="InterPro"/>
</dbReference>
<dbReference type="InterPro" id="IPR058245">
    <property type="entry name" value="NreC/VraR/RcsB-like_REC"/>
</dbReference>
<accession>A0A7D4UDK1</accession>
<dbReference type="SMART" id="SM00448">
    <property type="entry name" value="REC"/>
    <property type="match status" value="1"/>
</dbReference>
<dbReference type="AlphaFoldDB" id="A0A7D4UDK1"/>
<dbReference type="InterPro" id="IPR016032">
    <property type="entry name" value="Sig_transdc_resp-reg_C-effctor"/>
</dbReference>
<dbReference type="PRINTS" id="PR00038">
    <property type="entry name" value="HTHLUXR"/>
</dbReference>
<keyword evidence="9" id="KW-1185">Reference proteome</keyword>
<dbReference type="InterPro" id="IPR039420">
    <property type="entry name" value="WalR-like"/>
</dbReference>
<keyword evidence="2" id="KW-0805">Transcription regulation</keyword>
<feature type="domain" description="Response regulatory" evidence="7">
    <location>
        <begin position="3"/>
        <end position="120"/>
    </location>
</feature>
<dbReference type="PANTHER" id="PTHR43214:SF24">
    <property type="entry name" value="TRANSCRIPTIONAL REGULATORY PROTEIN NARL-RELATED"/>
    <property type="match status" value="1"/>
</dbReference>
<dbReference type="CDD" id="cd06170">
    <property type="entry name" value="LuxR_C_like"/>
    <property type="match status" value="1"/>
</dbReference>
<dbReference type="PROSITE" id="PS50043">
    <property type="entry name" value="HTH_LUXR_2"/>
    <property type="match status" value="1"/>
</dbReference>
<proteinExistence type="predicted"/>
<dbReference type="Pfam" id="PF00196">
    <property type="entry name" value="GerE"/>
    <property type="match status" value="1"/>
</dbReference>
<dbReference type="CDD" id="cd17535">
    <property type="entry name" value="REC_NarL-like"/>
    <property type="match status" value="1"/>
</dbReference>
<feature type="domain" description="HTH luxR-type" evidence="6">
    <location>
        <begin position="150"/>
        <end position="215"/>
    </location>
</feature>
<keyword evidence="4" id="KW-0804">Transcription</keyword>
<keyword evidence="1 5" id="KW-0597">Phosphoprotein</keyword>
<evidence type="ECO:0000259" key="7">
    <source>
        <dbReference type="PROSITE" id="PS50110"/>
    </source>
</evidence>
<dbReference type="GO" id="GO:0003677">
    <property type="term" value="F:DNA binding"/>
    <property type="evidence" value="ECO:0007669"/>
    <property type="project" value="UniProtKB-KW"/>
</dbReference>
<evidence type="ECO:0000256" key="5">
    <source>
        <dbReference type="PROSITE-ProRule" id="PRU00169"/>
    </source>
</evidence>
<dbReference type="InterPro" id="IPR001789">
    <property type="entry name" value="Sig_transdc_resp-reg_receiver"/>
</dbReference>
<evidence type="ECO:0000256" key="3">
    <source>
        <dbReference type="ARBA" id="ARBA00023125"/>
    </source>
</evidence>
<organism evidence="8 9">
    <name type="scientific">Aquiluna borgnonia</name>
    <dbReference type="NCBI Taxonomy" id="2499157"/>
    <lineage>
        <taxon>Bacteria</taxon>
        <taxon>Bacillati</taxon>
        <taxon>Actinomycetota</taxon>
        <taxon>Actinomycetes</taxon>
        <taxon>Micrococcales</taxon>
        <taxon>Microbacteriaceae</taxon>
        <taxon>Luna cluster</taxon>
        <taxon>Luna-1 subcluster</taxon>
        <taxon>Aquiluna</taxon>
    </lineage>
</organism>
<gene>
    <name evidence="8" type="ORF">HRU87_05675</name>
</gene>
<evidence type="ECO:0000256" key="4">
    <source>
        <dbReference type="ARBA" id="ARBA00023163"/>
    </source>
</evidence>
<name>A0A7D4UDK1_9MICO</name>
<dbReference type="Gene3D" id="3.40.50.2300">
    <property type="match status" value="1"/>
</dbReference>
<protein>
    <submittedName>
        <fullName evidence="8">Response regulator transcription factor</fullName>
    </submittedName>
</protein>
<dbReference type="PROSITE" id="PS50110">
    <property type="entry name" value="RESPONSE_REGULATORY"/>
    <property type="match status" value="1"/>
</dbReference>
<feature type="modified residue" description="4-aspartylphosphate" evidence="5">
    <location>
        <position position="54"/>
    </location>
</feature>
<evidence type="ECO:0000313" key="8">
    <source>
        <dbReference type="EMBL" id="QKJ25654.1"/>
    </source>
</evidence>
<dbReference type="SMART" id="SM00421">
    <property type="entry name" value="HTH_LUXR"/>
    <property type="match status" value="1"/>
</dbReference>
<dbReference type="SUPFAM" id="SSF46894">
    <property type="entry name" value="C-terminal effector domain of the bipartite response regulators"/>
    <property type="match status" value="1"/>
</dbReference>
<reference evidence="8 9" key="1">
    <citation type="submission" date="2020-05" db="EMBL/GenBank/DDBJ databases">
        <title>Aquirufa sp. strain 15G-AUS-rot a new Aquirufa species.</title>
        <authorList>
            <person name="Pitt A."/>
            <person name="Hahn M.W."/>
        </authorList>
    </citation>
    <scope>NUCLEOTIDE SEQUENCE [LARGE SCALE GENOMIC DNA]</scope>
    <source>
        <strain evidence="8 9">15G-AUS-rot</strain>
    </source>
</reference>
<sequence length="222" mass="24256">MIKVLIVDDQPLLRSALASILDLEPDIQVIGQAESGAKALEVAERIRPDVILMDIRMPNGDGIWATEQLAQKSLGESKVLILTTFEEDEYIFKSLKAGASGFLSKASDGKEIADAIRKVAAGDNLLSPGSIRRLISMVVSNIPNLDSSAVGDRLDDLTQREVEILRLVGLGRSNDEIAQALFISPHTVKTHISNLMIKLDIHDRYQLVIEAYETGVVRVGEN</sequence>
<dbReference type="Pfam" id="PF00072">
    <property type="entry name" value="Response_reg"/>
    <property type="match status" value="1"/>
</dbReference>
<dbReference type="Proteomes" id="UP000501003">
    <property type="component" value="Chromosome"/>
</dbReference>
<dbReference type="PROSITE" id="PS00622">
    <property type="entry name" value="HTH_LUXR_1"/>
    <property type="match status" value="1"/>
</dbReference>
<evidence type="ECO:0000259" key="6">
    <source>
        <dbReference type="PROSITE" id="PS50043"/>
    </source>
</evidence>
<keyword evidence="3" id="KW-0238">DNA-binding</keyword>
<dbReference type="PANTHER" id="PTHR43214">
    <property type="entry name" value="TWO-COMPONENT RESPONSE REGULATOR"/>
    <property type="match status" value="1"/>
</dbReference>